<keyword evidence="3" id="KW-1185">Reference proteome</keyword>
<organism evidence="2 3">
    <name type="scientific">Botrytis paeoniae</name>
    <dbReference type="NCBI Taxonomy" id="278948"/>
    <lineage>
        <taxon>Eukaryota</taxon>
        <taxon>Fungi</taxon>
        <taxon>Dikarya</taxon>
        <taxon>Ascomycota</taxon>
        <taxon>Pezizomycotina</taxon>
        <taxon>Leotiomycetes</taxon>
        <taxon>Helotiales</taxon>
        <taxon>Sclerotiniaceae</taxon>
        <taxon>Botrytis</taxon>
    </lineage>
</organism>
<reference evidence="2 3" key="1">
    <citation type="submission" date="2017-12" db="EMBL/GenBank/DDBJ databases">
        <title>Comparative genomics of Botrytis spp.</title>
        <authorList>
            <person name="Valero-Jimenez C.A."/>
            <person name="Tapia P."/>
            <person name="Veloso J."/>
            <person name="Silva-Moreno E."/>
            <person name="Staats M."/>
            <person name="Valdes J.H."/>
            <person name="Van Kan J.A.L."/>
        </authorList>
    </citation>
    <scope>NUCLEOTIDE SEQUENCE [LARGE SCALE GENOMIC DNA]</scope>
    <source>
        <strain evidence="2 3">Bp0003</strain>
    </source>
</reference>
<comment type="caution">
    <text evidence="2">The sequence shown here is derived from an EMBL/GenBank/DDBJ whole genome shotgun (WGS) entry which is preliminary data.</text>
</comment>
<accession>A0A4Z1FFX3</accession>
<protein>
    <recommendedName>
        <fullName evidence="4">F-box domain-containing protein</fullName>
    </recommendedName>
</protein>
<evidence type="ECO:0000313" key="3">
    <source>
        <dbReference type="Proteomes" id="UP000297910"/>
    </source>
</evidence>
<evidence type="ECO:0008006" key="4">
    <source>
        <dbReference type="Google" id="ProtNLM"/>
    </source>
</evidence>
<feature type="compositionally biased region" description="Basic and acidic residues" evidence="1">
    <location>
        <begin position="440"/>
        <end position="471"/>
    </location>
</feature>
<dbReference type="EMBL" id="PQXI01000130">
    <property type="protein sequence ID" value="TGO23496.1"/>
    <property type="molecule type" value="Genomic_DNA"/>
</dbReference>
<dbReference type="PANTHER" id="PTHR42057:SF2">
    <property type="entry name" value="F-BOX DOMAIN PROTEIN (AFU_ORTHOLOGUE AFUA_4G00200)-RELATED"/>
    <property type="match status" value="1"/>
</dbReference>
<evidence type="ECO:0000313" key="2">
    <source>
        <dbReference type="EMBL" id="TGO23496.1"/>
    </source>
</evidence>
<gene>
    <name evidence="2" type="ORF">BPAE_0130g00140</name>
</gene>
<dbReference type="PANTHER" id="PTHR42057">
    <property type="entry name" value="F-BOX DOMAIN PROTEIN (AFU_ORTHOLOGUE AFUA_4G00200)"/>
    <property type="match status" value="1"/>
</dbReference>
<feature type="region of interest" description="Disordered" evidence="1">
    <location>
        <begin position="440"/>
        <end position="476"/>
    </location>
</feature>
<dbReference type="Proteomes" id="UP000297910">
    <property type="component" value="Unassembled WGS sequence"/>
</dbReference>
<proteinExistence type="predicted"/>
<dbReference type="AlphaFoldDB" id="A0A4Z1FFX3"/>
<evidence type="ECO:0000256" key="1">
    <source>
        <dbReference type="SAM" id="MobiDB-lite"/>
    </source>
</evidence>
<name>A0A4Z1FFX3_9HELO</name>
<sequence>MDKFPAEIFRLIIKGVTNTSDFKNLRLVSKSLSVIVTEKLFSHCSVNLQNLNEGYDEDNEDEESEEVAEIDSAIPLTNLEKIIRVPRLKQAVRSVRYITSLEPYANSYLNSYAEKHPPLHFNISMKGIIEKCNRLPNLTTIAVEFADFCTFLGEEDERGFYLTPAEDSHEYRTAVLKELFRSLNDPRYPTPSLTTLSLKNLQNVNDASLTGSKDFLAVLKRITNLRMRIVVEYEKATPESSWSLPPMHDFFAELPSTWLAPCADNLTSLTIHCIHSWGYFPKCDWRSVHFPKLKNLELGNYTFSHDWQLDWILSHGETLEVLKLDDCPILAGIRHLGDLDDENYAMTPMDNGGDSEPTIWHYKTKWADYFQKMQNNLRKLRLLQVGSGEWEMGENFDGGEIRLAEEPSKDVGRKYNRFDPPIAYPYKYFKRNRFSTPWVDKRHFPENSSDEKPVGGLYDNDKRSQPERDQSSYDGSMKNNEFNSYCYALRAIESLELVSNTTAELHFLDATVAHIFIFLDSNPS</sequence>